<evidence type="ECO:0000313" key="2">
    <source>
        <dbReference type="Proteomes" id="UP001153555"/>
    </source>
</evidence>
<organism evidence="1 2">
    <name type="scientific">Striga hermonthica</name>
    <name type="common">Purple witchweed</name>
    <name type="synonym">Buchnera hermonthica</name>
    <dbReference type="NCBI Taxonomy" id="68872"/>
    <lineage>
        <taxon>Eukaryota</taxon>
        <taxon>Viridiplantae</taxon>
        <taxon>Streptophyta</taxon>
        <taxon>Embryophyta</taxon>
        <taxon>Tracheophyta</taxon>
        <taxon>Spermatophyta</taxon>
        <taxon>Magnoliopsida</taxon>
        <taxon>eudicotyledons</taxon>
        <taxon>Gunneridae</taxon>
        <taxon>Pentapetalae</taxon>
        <taxon>asterids</taxon>
        <taxon>lamiids</taxon>
        <taxon>Lamiales</taxon>
        <taxon>Orobanchaceae</taxon>
        <taxon>Buchnereae</taxon>
        <taxon>Striga</taxon>
    </lineage>
</organism>
<gene>
    <name evidence="1" type="ORF">SHERM_00516</name>
</gene>
<dbReference type="Proteomes" id="UP001153555">
    <property type="component" value="Unassembled WGS sequence"/>
</dbReference>
<protein>
    <submittedName>
        <fullName evidence="1">Aldose 1-epimerase family protein</fullName>
    </submittedName>
</protein>
<evidence type="ECO:0000313" key="1">
    <source>
        <dbReference type="EMBL" id="CAA0840436.1"/>
    </source>
</evidence>
<comment type="caution">
    <text evidence="1">The sequence shown here is derived from an EMBL/GenBank/DDBJ whole genome shotgun (WGS) entry which is preliminary data.</text>
</comment>
<dbReference type="GO" id="GO:0005737">
    <property type="term" value="C:cytoplasm"/>
    <property type="evidence" value="ECO:0007669"/>
    <property type="project" value="TreeGrafter"/>
</dbReference>
<dbReference type="PANTHER" id="PTHR11122:SF33">
    <property type="entry name" value="GLUCOSE-6-PHOSPHATE 1-EPIMERASE"/>
    <property type="match status" value="1"/>
</dbReference>
<keyword evidence="2" id="KW-1185">Reference proteome</keyword>
<dbReference type="PANTHER" id="PTHR11122">
    <property type="entry name" value="APOSPORY-ASSOCIATED PROTEIN C-RELATED"/>
    <property type="match status" value="1"/>
</dbReference>
<reference evidence="1" key="1">
    <citation type="submission" date="2019-12" db="EMBL/GenBank/DDBJ databases">
        <authorList>
            <person name="Scholes J."/>
        </authorList>
    </citation>
    <scope>NUCLEOTIDE SEQUENCE</scope>
</reference>
<name>A0A9N7P0W9_STRHE</name>
<dbReference type="SUPFAM" id="SSF74650">
    <property type="entry name" value="Galactose mutarotase-like"/>
    <property type="match status" value="1"/>
</dbReference>
<dbReference type="GO" id="GO:0005975">
    <property type="term" value="P:carbohydrate metabolic process"/>
    <property type="evidence" value="ECO:0007669"/>
    <property type="project" value="InterPro"/>
</dbReference>
<dbReference type="GO" id="GO:0030246">
    <property type="term" value="F:carbohydrate binding"/>
    <property type="evidence" value="ECO:0007669"/>
    <property type="project" value="InterPro"/>
</dbReference>
<dbReference type="OrthoDB" id="1659429at2759"/>
<dbReference type="GO" id="GO:0047938">
    <property type="term" value="F:glucose-6-phosphate 1-epimerase activity"/>
    <property type="evidence" value="ECO:0007669"/>
    <property type="project" value="TreeGrafter"/>
</dbReference>
<dbReference type="InterPro" id="IPR014718">
    <property type="entry name" value="GH-type_carb-bd"/>
</dbReference>
<sequence length="114" mass="13166">MCTRHVFHQALWKPGKGIRGRLAIFFPQFSNFGSLEQPGFARSRMWSLDSSSSPLPPVTNQATVDIMLKSTEEDLRTWPHSEVLVEGLETLDYFYNLSQRERYTEQADAITFHD</sequence>
<dbReference type="AlphaFoldDB" id="A0A9N7P0W9"/>
<dbReference type="EMBL" id="CACSLK010032525">
    <property type="protein sequence ID" value="CAA0840436.1"/>
    <property type="molecule type" value="Genomic_DNA"/>
</dbReference>
<dbReference type="InterPro" id="IPR011013">
    <property type="entry name" value="Gal_mutarotase_sf_dom"/>
</dbReference>
<proteinExistence type="predicted"/>
<dbReference type="Gene3D" id="2.70.98.10">
    <property type="match status" value="1"/>
</dbReference>
<accession>A0A9N7P0W9</accession>